<evidence type="ECO:0008006" key="4">
    <source>
        <dbReference type="Google" id="ProtNLM"/>
    </source>
</evidence>
<name>A0ABY0FJD2_9BACT</name>
<keyword evidence="3" id="KW-1185">Reference proteome</keyword>
<reference evidence="2 3" key="1">
    <citation type="journal article" date="2018" name="bioRxiv">
        <title>Evidence of independent acquisition and adaption of ultra-small bacteria to human hosts across the highly diverse yet reduced genomes of the phylum Saccharibacteria.</title>
        <authorList>
            <person name="McLean J.S."/>
            <person name="Bor B."/>
            <person name="To T.T."/>
            <person name="Liu Q."/>
            <person name="Kearns K.A."/>
            <person name="Solden L.M."/>
            <person name="Wrighton K.C."/>
            <person name="He X."/>
            <person name="Shi W."/>
        </authorList>
    </citation>
    <scope>NUCLEOTIDE SEQUENCE [LARGE SCALE GENOMIC DNA]</scope>
    <source>
        <strain evidence="2 3">TM7_CMJM_G6_1_HOT_870</strain>
    </source>
</reference>
<evidence type="ECO:0000313" key="3">
    <source>
        <dbReference type="Proteomes" id="UP001190925"/>
    </source>
</evidence>
<feature type="transmembrane region" description="Helical" evidence="1">
    <location>
        <begin position="113"/>
        <end position="133"/>
    </location>
</feature>
<dbReference type="Proteomes" id="UP001190925">
    <property type="component" value="Unassembled WGS sequence"/>
</dbReference>
<reference evidence="2 3" key="2">
    <citation type="journal article" date="2020" name="Cell Rep.">
        <title>Acquisition and Adaptation of Ultra-small Parasitic Reduced Genome Bacteria to Mammalian Hosts.</title>
        <authorList>
            <person name="McLean J.S."/>
            <person name="Bor B."/>
            <person name="Kerns K.A."/>
            <person name="Liu Q."/>
            <person name="To T.T."/>
            <person name="Solden L."/>
            <person name="Hendrickson E.L."/>
            <person name="Wrighton K."/>
            <person name="Shi W."/>
            <person name="He X."/>
        </authorList>
    </citation>
    <scope>NUCLEOTIDE SEQUENCE [LARGE SCALE GENOMIC DNA]</scope>
    <source>
        <strain evidence="2 3">TM7_CMJM_G6_1_HOT_870</strain>
    </source>
</reference>
<feature type="transmembrane region" description="Helical" evidence="1">
    <location>
        <begin position="364"/>
        <end position="382"/>
    </location>
</feature>
<comment type="caution">
    <text evidence="2">The sequence shown here is derived from an EMBL/GenBank/DDBJ whole genome shotgun (WGS) entry which is preliminary data.</text>
</comment>
<sequence length="400" mass="46005">MKQLFQIGLDLALASLNPIISWFMLSLILDSRLINVFSITYPLQFVWLMLRDIFGVGANLVSIKVRNSKIVDAGIFTGLIFSGIIFGLVALNIDKFIIFMNADPSIYRDFCLYIALQLWIQLVFCIILDKLYYQDKNKIANKYSLTFNLLNFIVFIGASFLTKNSKIIISATLLTIFAFTLFVFIREVRRVSFRFNILRSIKINSMDFGENLILFFVYLFGIGKAFSFGEEYALAITFVTLITDIQWDVATAIQTKTKIDIAKKRMNFPKSYKNSYVLIFVLILSSIIAFVSMKNFYDLNLGISITFVIIEYLAFLLYPQYRLKLDFIQLKFSAKIATFIKSSAMAFRLLLVIVFSPITPFALSIAQVLAQLYQVIFVNLVFSRRYKILSTGRAIRKNQK</sequence>
<feature type="transmembrane region" description="Helical" evidence="1">
    <location>
        <begin position="274"/>
        <end position="293"/>
    </location>
</feature>
<protein>
    <recommendedName>
        <fullName evidence="4">Polysaccharide biosynthesis protein</fullName>
    </recommendedName>
</protein>
<feature type="transmembrane region" description="Helical" evidence="1">
    <location>
        <begin position="73"/>
        <end position="93"/>
    </location>
</feature>
<feature type="transmembrane region" description="Helical" evidence="1">
    <location>
        <begin position="145"/>
        <end position="161"/>
    </location>
</feature>
<accession>A0ABY0FJD2</accession>
<organism evidence="2 3">
    <name type="scientific">Candidatus Nanogingivalis gingivitcus</name>
    <dbReference type="NCBI Taxonomy" id="2171992"/>
    <lineage>
        <taxon>Bacteria</taxon>
        <taxon>Candidatus Saccharimonadota</taxon>
        <taxon>Candidatus Nanosyncoccalia</taxon>
        <taxon>Candidatus Nanogingivales</taxon>
        <taxon>Candidatus Nanogingivalaceae</taxon>
        <taxon>Candidatus Nanogingivalis</taxon>
    </lineage>
</organism>
<evidence type="ECO:0000256" key="1">
    <source>
        <dbReference type="SAM" id="Phobius"/>
    </source>
</evidence>
<feature type="transmembrane region" description="Helical" evidence="1">
    <location>
        <begin position="41"/>
        <end position="61"/>
    </location>
</feature>
<keyword evidence="1" id="KW-0472">Membrane</keyword>
<feature type="transmembrane region" description="Helical" evidence="1">
    <location>
        <begin position="206"/>
        <end position="226"/>
    </location>
</feature>
<keyword evidence="1" id="KW-1133">Transmembrane helix</keyword>
<dbReference type="EMBL" id="PRLK01000001">
    <property type="protein sequence ID" value="RYC72936.1"/>
    <property type="molecule type" value="Genomic_DNA"/>
</dbReference>
<keyword evidence="1" id="KW-0812">Transmembrane</keyword>
<feature type="transmembrane region" description="Helical" evidence="1">
    <location>
        <begin position="167"/>
        <end position="185"/>
    </location>
</feature>
<feature type="transmembrane region" description="Helical" evidence="1">
    <location>
        <begin position="232"/>
        <end position="253"/>
    </location>
</feature>
<proteinExistence type="predicted"/>
<feature type="transmembrane region" description="Helical" evidence="1">
    <location>
        <begin position="7"/>
        <end position="29"/>
    </location>
</feature>
<feature type="transmembrane region" description="Helical" evidence="1">
    <location>
        <begin position="299"/>
        <end position="318"/>
    </location>
</feature>
<dbReference type="RefSeq" id="WP_129718472.1">
    <property type="nucleotide sequence ID" value="NZ_PRLK01000001.1"/>
</dbReference>
<gene>
    <name evidence="2" type="ORF">G6CMJM_00034</name>
</gene>
<feature type="transmembrane region" description="Helical" evidence="1">
    <location>
        <begin position="339"/>
        <end position="358"/>
    </location>
</feature>
<evidence type="ECO:0000313" key="2">
    <source>
        <dbReference type="EMBL" id="RYC72936.1"/>
    </source>
</evidence>